<reference evidence="1" key="2">
    <citation type="submission" date="2025-09" db="UniProtKB">
        <authorList>
            <consortium name="Ensembl"/>
        </authorList>
    </citation>
    <scope>IDENTIFICATION</scope>
</reference>
<dbReference type="AlphaFoldDB" id="A0A8D2IRZ6"/>
<accession>A0A8D2IRZ6</accession>
<dbReference type="Proteomes" id="UP000694545">
    <property type="component" value="Unplaced"/>
</dbReference>
<protein>
    <submittedName>
        <fullName evidence="1">Uncharacterized protein</fullName>
    </submittedName>
</protein>
<sequence length="296" mass="32730">MEKLKSHAASPSKGNDITALAGKLKRVALNMPVWFSTQARRPHSKSTARFGSLSHHAFFSRHNPHPHRVTHIQGLNGAPVCTVKDEWSVQTSPPPHPMRKSQFQTAALGMLAIQIPIGDPQPIPVPTLTIGLCTMYMFSSIISGVKKGLSTFLSQWTHLEFEKFLETQYSEETGRLIPLSSRATTRHSSHCLRKNNARNKGKDAILSFQGQELIVSSHFLSLMGYEMSQPKYIIPLAAQEAGSGKMTCRGRVSRKGVFSKAPPNLGPALFLTLHFSCCEPSGMSTNQIWQSINQQE</sequence>
<dbReference type="PANTHER" id="PTHR33772:SF3">
    <property type="entry name" value="PROTEIN TBATA"/>
    <property type="match status" value="1"/>
</dbReference>
<organism evidence="1 2">
    <name type="scientific">Varanus komodoensis</name>
    <name type="common">Komodo dragon</name>
    <dbReference type="NCBI Taxonomy" id="61221"/>
    <lineage>
        <taxon>Eukaryota</taxon>
        <taxon>Metazoa</taxon>
        <taxon>Chordata</taxon>
        <taxon>Craniata</taxon>
        <taxon>Vertebrata</taxon>
        <taxon>Euteleostomi</taxon>
        <taxon>Lepidosauria</taxon>
        <taxon>Squamata</taxon>
        <taxon>Bifurcata</taxon>
        <taxon>Unidentata</taxon>
        <taxon>Episquamata</taxon>
        <taxon>Toxicofera</taxon>
        <taxon>Anguimorpha</taxon>
        <taxon>Paleoanguimorpha</taxon>
        <taxon>Varanoidea</taxon>
        <taxon>Varanidae</taxon>
        <taxon>Varanus</taxon>
    </lineage>
</organism>
<keyword evidence="2" id="KW-1185">Reference proteome</keyword>
<dbReference type="Pfam" id="PF15256">
    <property type="entry name" value="SPATIAL"/>
    <property type="match status" value="1"/>
</dbReference>
<dbReference type="InterPro" id="IPR037394">
    <property type="entry name" value="TBATA-like"/>
</dbReference>
<reference evidence="1" key="1">
    <citation type="submission" date="2025-08" db="UniProtKB">
        <authorList>
            <consortium name="Ensembl"/>
        </authorList>
    </citation>
    <scope>IDENTIFICATION</scope>
</reference>
<dbReference type="Ensembl" id="ENSVKKT00000005100.1">
    <property type="protein sequence ID" value="ENSVKKP00000004963.1"/>
    <property type="gene ID" value="ENSVKKG00000003676.1"/>
</dbReference>
<proteinExistence type="predicted"/>
<name>A0A8D2IRZ6_VARKO</name>
<evidence type="ECO:0000313" key="2">
    <source>
        <dbReference type="Proteomes" id="UP000694545"/>
    </source>
</evidence>
<evidence type="ECO:0000313" key="1">
    <source>
        <dbReference type="Ensembl" id="ENSVKKP00000004963.1"/>
    </source>
</evidence>
<dbReference type="PANTHER" id="PTHR33772">
    <property type="entry name" value="THYMUS, BRAIN AND TESTES-ASSOCIATED"/>
    <property type="match status" value="1"/>
</dbReference>